<evidence type="ECO:0000256" key="5">
    <source>
        <dbReference type="ARBA" id="ARBA00022825"/>
    </source>
</evidence>
<comment type="similarity">
    <text evidence="2 6">Belongs to the peptidase S9A family.</text>
</comment>
<dbReference type="FunFam" id="3.40.50.1820:FF:000005">
    <property type="entry name" value="Prolyl endopeptidase"/>
    <property type="match status" value="1"/>
</dbReference>
<dbReference type="InterPro" id="IPR001375">
    <property type="entry name" value="Peptidase_S9_cat"/>
</dbReference>
<dbReference type="GO" id="GO:0070012">
    <property type="term" value="F:oligopeptidase activity"/>
    <property type="evidence" value="ECO:0007669"/>
    <property type="project" value="TreeGrafter"/>
</dbReference>
<dbReference type="Pfam" id="PF00326">
    <property type="entry name" value="Peptidase_S9"/>
    <property type="match status" value="1"/>
</dbReference>
<evidence type="ECO:0000256" key="4">
    <source>
        <dbReference type="ARBA" id="ARBA00022801"/>
    </source>
</evidence>
<comment type="catalytic activity">
    <reaction evidence="1">
        <text>Hydrolysis of Pro-|-Xaa &gt;&gt; Ala-|-Xaa in oligopeptides.</text>
        <dbReference type="EC" id="3.4.21.26"/>
    </reaction>
</comment>
<evidence type="ECO:0000259" key="8">
    <source>
        <dbReference type="Pfam" id="PF02897"/>
    </source>
</evidence>
<dbReference type="InterPro" id="IPR023302">
    <property type="entry name" value="Pept_S9A_N"/>
</dbReference>
<dbReference type="EC" id="3.4.21.-" evidence="6"/>
<dbReference type="SUPFAM" id="SSF50993">
    <property type="entry name" value="Peptidase/esterase 'gauge' domain"/>
    <property type="match status" value="1"/>
</dbReference>
<dbReference type="InterPro" id="IPR051167">
    <property type="entry name" value="Prolyl_oligopep/macrocyclase"/>
</dbReference>
<dbReference type="EMBL" id="CM007390">
    <property type="protein sequence ID" value="ONK55974.1"/>
    <property type="molecule type" value="Genomic_DNA"/>
</dbReference>
<dbReference type="AlphaFoldDB" id="A0A5P1E084"/>
<dbReference type="Proteomes" id="UP000243459">
    <property type="component" value="Chromosome 10"/>
</dbReference>
<dbReference type="GO" id="GO:0005829">
    <property type="term" value="C:cytosol"/>
    <property type="evidence" value="ECO:0007669"/>
    <property type="project" value="TreeGrafter"/>
</dbReference>
<dbReference type="GO" id="GO:0006508">
    <property type="term" value="P:proteolysis"/>
    <property type="evidence" value="ECO:0007669"/>
    <property type="project" value="UniProtKB-KW"/>
</dbReference>
<feature type="domain" description="Peptidase S9 prolyl oligopeptidase catalytic" evidence="7">
    <location>
        <begin position="477"/>
        <end position="706"/>
    </location>
</feature>
<evidence type="ECO:0000313" key="10">
    <source>
        <dbReference type="Proteomes" id="UP000243459"/>
    </source>
</evidence>
<keyword evidence="5 6" id="KW-0720">Serine protease</keyword>
<accession>A0A5P1E084</accession>
<evidence type="ECO:0000256" key="3">
    <source>
        <dbReference type="ARBA" id="ARBA00022670"/>
    </source>
</evidence>
<evidence type="ECO:0000313" key="9">
    <source>
        <dbReference type="EMBL" id="ONK55974.1"/>
    </source>
</evidence>
<dbReference type="PRINTS" id="PR00862">
    <property type="entry name" value="PROLIGOPTASE"/>
</dbReference>
<dbReference type="Pfam" id="PF02897">
    <property type="entry name" value="Peptidase_S9_N"/>
    <property type="match status" value="1"/>
</dbReference>
<dbReference type="FunFam" id="2.130.10.120:FF:000001">
    <property type="entry name" value="Prolyl endopeptidase"/>
    <property type="match status" value="1"/>
</dbReference>
<dbReference type="InterPro" id="IPR029058">
    <property type="entry name" value="AB_hydrolase_fold"/>
</dbReference>
<evidence type="ECO:0000256" key="1">
    <source>
        <dbReference type="ARBA" id="ARBA00001070"/>
    </source>
</evidence>
<dbReference type="PANTHER" id="PTHR42881">
    <property type="entry name" value="PROLYL ENDOPEPTIDASE"/>
    <property type="match status" value="1"/>
</dbReference>
<keyword evidence="10" id="KW-1185">Reference proteome</keyword>
<dbReference type="Gene3D" id="3.40.50.1820">
    <property type="entry name" value="alpha/beta hydrolase"/>
    <property type="match status" value="1"/>
</dbReference>
<protein>
    <recommendedName>
        <fullName evidence="6">Prolyl endopeptidase</fullName>
        <ecNumber evidence="6">3.4.21.-</ecNumber>
    </recommendedName>
</protein>
<proteinExistence type="inferred from homology"/>
<dbReference type="Gramene" id="ONK55974">
    <property type="protein sequence ID" value="ONK55974"/>
    <property type="gene ID" value="A4U43_C10F2850"/>
</dbReference>
<dbReference type="GO" id="GO:0004252">
    <property type="term" value="F:serine-type endopeptidase activity"/>
    <property type="evidence" value="ECO:0007669"/>
    <property type="project" value="UniProtKB-UniRule"/>
</dbReference>
<evidence type="ECO:0000259" key="7">
    <source>
        <dbReference type="Pfam" id="PF00326"/>
    </source>
</evidence>
<keyword evidence="3 6" id="KW-0645">Protease</keyword>
<gene>
    <name evidence="9" type="ORF">A4U43_C10F2850</name>
</gene>
<dbReference type="InterPro" id="IPR002470">
    <property type="entry name" value="Peptidase_S9A"/>
</dbReference>
<dbReference type="Gene3D" id="2.130.10.120">
    <property type="entry name" value="Prolyl oligopeptidase, N-terminal domain"/>
    <property type="match status" value="1"/>
</dbReference>
<evidence type="ECO:0000256" key="2">
    <source>
        <dbReference type="ARBA" id="ARBA00005228"/>
    </source>
</evidence>
<reference evidence="10" key="1">
    <citation type="journal article" date="2017" name="Nat. Commun.">
        <title>The asparagus genome sheds light on the origin and evolution of a young Y chromosome.</title>
        <authorList>
            <person name="Harkess A."/>
            <person name="Zhou J."/>
            <person name="Xu C."/>
            <person name="Bowers J.E."/>
            <person name="Van der Hulst R."/>
            <person name="Ayyampalayam S."/>
            <person name="Mercati F."/>
            <person name="Riccardi P."/>
            <person name="McKain M.R."/>
            <person name="Kakrana A."/>
            <person name="Tang H."/>
            <person name="Ray J."/>
            <person name="Groenendijk J."/>
            <person name="Arikit S."/>
            <person name="Mathioni S.M."/>
            <person name="Nakano M."/>
            <person name="Shan H."/>
            <person name="Telgmann-Rauber A."/>
            <person name="Kanno A."/>
            <person name="Yue Z."/>
            <person name="Chen H."/>
            <person name="Li W."/>
            <person name="Chen Y."/>
            <person name="Xu X."/>
            <person name="Zhang Y."/>
            <person name="Luo S."/>
            <person name="Chen H."/>
            <person name="Gao J."/>
            <person name="Mao Z."/>
            <person name="Pires J.C."/>
            <person name="Luo M."/>
            <person name="Kudrna D."/>
            <person name="Wing R.A."/>
            <person name="Meyers B.C."/>
            <person name="Yi K."/>
            <person name="Kong H."/>
            <person name="Lavrijsen P."/>
            <person name="Sunseri F."/>
            <person name="Falavigna A."/>
            <person name="Ye Y."/>
            <person name="Leebens-Mack J.H."/>
            <person name="Chen G."/>
        </authorList>
    </citation>
    <scope>NUCLEOTIDE SEQUENCE [LARGE SCALE GENOMIC DNA]</scope>
    <source>
        <strain evidence="10">cv. DH0086</strain>
    </source>
</reference>
<dbReference type="SUPFAM" id="SSF53474">
    <property type="entry name" value="alpha/beta-Hydrolases"/>
    <property type="match status" value="1"/>
</dbReference>
<keyword evidence="4 6" id="KW-0378">Hydrolase</keyword>
<evidence type="ECO:0000256" key="6">
    <source>
        <dbReference type="RuleBase" id="RU368024"/>
    </source>
</evidence>
<feature type="domain" description="Peptidase S9A N-terminal" evidence="8">
    <location>
        <begin position="19"/>
        <end position="410"/>
    </location>
</feature>
<name>A0A5P1E084_ASPOF</name>
<dbReference type="OMA" id="CCHRATS"/>
<dbReference type="PANTHER" id="PTHR42881:SF1">
    <property type="entry name" value="PROLYL ENDOPEPTIDASE"/>
    <property type="match status" value="1"/>
</dbReference>
<sequence length="711" mass="80352">MRPSSKTITVFSSPIHIDEDPEAEETKQFVEEQAALTDSVLSQCEHRHKLKNQLTALYNHPRFYIPFKRGGKYFYFQNTGLQAHNVLCVQKGSNGEPEVLLDPNGLSEDGSVSLNRFAISEDGEYLAYGISSCGSDWSTIRVMRVEDRRVEDDCISWVKFSQITWTRDGKGFFYCRFPKPKEGSELDAGTETNSYQNHELYYHFLGTDQSEDILCWRDLDHPKYIYSTEITLDGKYLLLEVEESSASFNKLYYCNLSSLPKGLQGFKSSNQLLPFIKFIDNFEARYTNVSNDGAEFTFLTNKNAPKYKLVRVNLNEPEAWTDIVPENEKDVLESARAINGNKVLLCYINDVKNTLQIRDLQTGQFLHDLPIDIGTVTVIAGRRGDSEAFIGFTSFLTPGIIYKCNLAAEVPEMKIFREVSVPGFDRRDFQVKQVFVPSKDGTKIPMFIVCKKNILLDGSHPALLYGYGGFNVSLTPSFNINHIVLIKNLGFIYCLSNIRGGGEYGEEWHDAATLSKKQNCFDDFIASAEFLISSGYSSPERLCIEGGSNGGILVAACINQRPDLFGCALAHVGVMDMLRFHKFTIGHVWASEFGCSDNEEDFRWLIKYSPLHNVRRPWEKSGDRCCQYPSTMLLTADHDDRVVPLHSLKLLATMQYILSHSVDKSPQTNPIVARIDRKSGHGGGRSIQKQIDEASDRYGFAAKMLGAYWID</sequence>
<organism evidence="9 10">
    <name type="scientific">Asparagus officinalis</name>
    <name type="common">Garden asparagus</name>
    <dbReference type="NCBI Taxonomy" id="4686"/>
    <lineage>
        <taxon>Eukaryota</taxon>
        <taxon>Viridiplantae</taxon>
        <taxon>Streptophyta</taxon>
        <taxon>Embryophyta</taxon>
        <taxon>Tracheophyta</taxon>
        <taxon>Spermatophyta</taxon>
        <taxon>Magnoliopsida</taxon>
        <taxon>Liliopsida</taxon>
        <taxon>Asparagales</taxon>
        <taxon>Asparagaceae</taxon>
        <taxon>Asparagoideae</taxon>
        <taxon>Asparagus</taxon>
    </lineage>
</organism>